<dbReference type="InterPro" id="IPR035940">
    <property type="entry name" value="CAP_sf"/>
</dbReference>
<accession>F6WF75</accession>
<protein>
    <recommendedName>
        <fullName evidence="1">SCP domain-containing protein</fullName>
    </recommendedName>
</protein>
<dbReference type="Gene3D" id="3.40.33.10">
    <property type="entry name" value="CAP"/>
    <property type="match status" value="2"/>
</dbReference>
<reference evidence="2" key="2">
    <citation type="journal article" date="2008" name="Genome Biol.">
        <title>Improved genome assembly and evidence-based global gene model set for the chordate Ciona intestinalis: new insight into intron and operon populations.</title>
        <authorList>
            <person name="Satou Y."/>
            <person name="Mineta K."/>
            <person name="Ogasawara M."/>
            <person name="Sasakura Y."/>
            <person name="Shoguchi E."/>
            <person name="Ueno K."/>
            <person name="Yamada L."/>
            <person name="Matsumoto J."/>
            <person name="Wasserscheid J."/>
            <person name="Dewar K."/>
            <person name="Wiley G.B."/>
            <person name="Macmil S.L."/>
            <person name="Roe B.A."/>
            <person name="Zeller R.W."/>
            <person name="Hastings K.E."/>
            <person name="Lemaire P."/>
            <person name="Lindquist E."/>
            <person name="Endo T."/>
            <person name="Hotta K."/>
            <person name="Inaba K."/>
        </authorList>
    </citation>
    <scope>NUCLEOTIDE SEQUENCE [LARGE SCALE GENOMIC DNA]</scope>
    <source>
        <strain evidence="2">wild type</strain>
    </source>
</reference>
<dbReference type="HOGENOM" id="CLU_038332_0_0_1"/>
<organism evidence="2 3">
    <name type="scientific">Ciona intestinalis</name>
    <name type="common">Transparent sea squirt</name>
    <name type="synonym">Ascidia intestinalis</name>
    <dbReference type="NCBI Taxonomy" id="7719"/>
    <lineage>
        <taxon>Eukaryota</taxon>
        <taxon>Metazoa</taxon>
        <taxon>Chordata</taxon>
        <taxon>Tunicata</taxon>
        <taxon>Ascidiacea</taxon>
        <taxon>Phlebobranchia</taxon>
        <taxon>Cionidae</taxon>
        <taxon>Ciona</taxon>
    </lineage>
</organism>
<dbReference type="OMA" id="YYPASAK"/>
<evidence type="ECO:0000259" key="1">
    <source>
        <dbReference type="SMART" id="SM00198"/>
    </source>
</evidence>
<dbReference type="PANTHER" id="PTHR10334">
    <property type="entry name" value="CYSTEINE-RICH SECRETORY PROTEIN-RELATED"/>
    <property type="match status" value="1"/>
</dbReference>
<reference evidence="3" key="1">
    <citation type="journal article" date="2002" name="Science">
        <title>The draft genome of Ciona intestinalis: insights into chordate and vertebrate origins.</title>
        <authorList>
            <person name="Dehal P."/>
            <person name="Satou Y."/>
            <person name="Campbell R.K."/>
            <person name="Chapman J."/>
            <person name="Degnan B."/>
            <person name="De Tomaso A."/>
            <person name="Davidson B."/>
            <person name="Di Gregorio A."/>
            <person name="Gelpke M."/>
            <person name="Goodstein D.M."/>
            <person name="Harafuji N."/>
            <person name="Hastings K.E."/>
            <person name="Ho I."/>
            <person name="Hotta K."/>
            <person name="Huang W."/>
            <person name="Kawashima T."/>
            <person name="Lemaire P."/>
            <person name="Martinez D."/>
            <person name="Meinertzhagen I.A."/>
            <person name="Necula S."/>
            <person name="Nonaka M."/>
            <person name="Putnam N."/>
            <person name="Rash S."/>
            <person name="Saiga H."/>
            <person name="Satake M."/>
            <person name="Terry A."/>
            <person name="Yamada L."/>
            <person name="Wang H.G."/>
            <person name="Awazu S."/>
            <person name="Azumi K."/>
            <person name="Boore J."/>
            <person name="Branno M."/>
            <person name="Chin-Bow S."/>
            <person name="DeSantis R."/>
            <person name="Doyle S."/>
            <person name="Francino P."/>
            <person name="Keys D.N."/>
            <person name="Haga S."/>
            <person name="Hayashi H."/>
            <person name="Hino K."/>
            <person name="Imai K.S."/>
            <person name="Inaba K."/>
            <person name="Kano S."/>
            <person name="Kobayashi K."/>
            <person name="Kobayashi M."/>
            <person name="Lee B.I."/>
            <person name="Makabe K.W."/>
            <person name="Manohar C."/>
            <person name="Matassi G."/>
            <person name="Medina M."/>
            <person name="Mochizuki Y."/>
            <person name="Mount S."/>
            <person name="Morishita T."/>
            <person name="Miura S."/>
            <person name="Nakayama A."/>
            <person name="Nishizaka S."/>
            <person name="Nomoto H."/>
            <person name="Ohta F."/>
            <person name="Oishi K."/>
            <person name="Rigoutsos I."/>
            <person name="Sano M."/>
            <person name="Sasaki A."/>
            <person name="Sasakura Y."/>
            <person name="Shoguchi E."/>
            <person name="Shin-i T."/>
            <person name="Spagnuolo A."/>
            <person name="Stainier D."/>
            <person name="Suzuki M.M."/>
            <person name="Tassy O."/>
            <person name="Takatori N."/>
            <person name="Tokuoka M."/>
            <person name="Yagi K."/>
            <person name="Yoshizaki F."/>
            <person name="Wada S."/>
            <person name="Zhang C."/>
            <person name="Hyatt P.D."/>
            <person name="Larimer F."/>
            <person name="Detter C."/>
            <person name="Doggett N."/>
            <person name="Glavina T."/>
            <person name="Hawkins T."/>
            <person name="Richardson P."/>
            <person name="Lucas S."/>
            <person name="Kohara Y."/>
            <person name="Levine M."/>
            <person name="Satoh N."/>
            <person name="Rokhsar D.S."/>
        </authorList>
    </citation>
    <scope>NUCLEOTIDE SEQUENCE [LARGE SCALE GENOMIC DNA]</scope>
</reference>
<dbReference type="SUPFAM" id="SSF55797">
    <property type="entry name" value="PR-1-like"/>
    <property type="match status" value="2"/>
</dbReference>
<dbReference type="Pfam" id="PF00188">
    <property type="entry name" value="CAP"/>
    <property type="match status" value="2"/>
</dbReference>
<dbReference type="PRINTS" id="PR00837">
    <property type="entry name" value="V5TPXLIKE"/>
</dbReference>
<dbReference type="GO" id="GO:0005615">
    <property type="term" value="C:extracellular space"/>
    <property type="evidence" value="ECO:0000318"/>
    <property type="project" value="GO_Central"/>
</dbReference>
<dbReference type="PROSITE" id="PS01009">
    <property type="entry name" value="CRISP_1"/>
    <property type="match status" value="1"/>
</dbReference>
<feature type="domain" description="SCP" evidence="1">
    <location>
        <begin position="25"/>
        <end position="167"/>
    </location>
</feature>
<feature type="domain" description="SCP" evidence="1">
    <location>
        <begin position="208"/>
        <end position="343"/>
    </location>
</feature>
<dbReference type="InterPro" id="IPR034113">
    <property type="entry name" value="SCP_GAPR1-like"/>
</dbReference>
<reference evidence="2" key="3">
    <citation type="submission" date="2025-08" db="UniProtKB">
        <authorList>
            <consortium name="Ensembl"/>
        </authorList>
    </citation>
    <scope>IDENTIFICATION</scope>
</reference>
<dbReference type="Ensembl" id="ENSCINT00000012320.2">
    <property type="protein sequence ID" value="ENSCINP00000012320.2"/>
    <property type="gene ID" value="ENSCING00000005958.2"/>
</dbReference>
<evidence type="ECO:0000313" key="3">
    <source>
        <dbReference type="Proteomes" id="UP000008144"/>
    </source>
</evidence>
<dbReference type="InterPro" id="IPR018244">
    <property type="entry name" value="Allrgn_V5/Tpx1_CS"/>
</dbReference>
<sequence>MAYKASQEALRHEFVNGILPSVRDDFRNQVLERHNQLRNLHSNTNGVTLNVQLQEEAQAWANKLAADNSGLLHDDNRNGAGENLYFMNNSLMFSPTGAETTDVWYKEYKNYNFITGQSTNGQPIVFAGHFTQVVWKATTEIGAGIASDSHGKYYVCVRYRTAGNTQGQYVDNNALTIGECLETGVVKKQNYKHVCLALVDLPKEEIIMFEQECVHRHNQLRKQHGVKPLRTNQELRNLGQKIAEQASAKGKHVQLDDDRYSYNTCHVISRKMNELNAGASIADMWYSEITYYNFNKPRLDDINGRFVRMIWRTASQIGVGVSRDAADNVFVVVVYNKPCYESTDESNLKENVSK</sequence>
<dbReference type="AlphaFoldDB" id="F6WF75"/>
<dbReference type="GeneTree" id="ENSGT00940000165492"/>
<evidence type="ECO:0000313" key="2">
    <source>
        <dbReference type="Ensembl" id="ENSCINP00000012320.2"/>
    </source>
</evidence>
<dbReference type="InterPro" id="IPR001283">
    <property type="entry name" value="CRISP-related"/>
</dbReference>
<name>F6WF75_CIOIN</name>
<dbReference type="Proteomes" id="UP000008144">
    <property type="component" value="Chromosome 2"/>
</dbReference>
<dbReference type="CDD" id="cd05382">
    <property type="entry name" value="CAP_GAPR1-like"/>
    <property type="match status" value="1"/>
</dbReference>
<dbReference type="SMART" id="SM00198">
    <property type="entry name" value="SCP"/>
    <property type="match status" value="2"/>
</dbReference>
<dbReference type="InParanoid" id="F6WF75"/>
<dbReference type="InterPro" id="IPR014044">
    <property type="entry name" value="CAP_dom"/>
</dbReference>
<proteinExistence type="predicted"/>
<keyword evidence="3" id="KW-1185">Reference proteome</keyword>
<dbReference type="EMBL" id="EAAA01001449">
    <property type="status" value="NOT_ANNOTATED_CDS"/>
    <property type="molecule type" value="Genomic_DNA"/>
</dbReference>
<dbReference type="STRING" id="7719.ENSCINP00000012320"/>
<reference evidence="2" key="4">
    <citation type="submission" date="2025-09" db="UniProtKB">
        <authorList>
            <consortium name="Ensembl"/>
        </authorList>
    </citation>
    <scope>IDENTIFICATION</scope>
</reference>